<dbReference type="PROSITE" id="PS51257">
    <property type="entry name" value="PROKAR_LIPOPROTEIN"/>
    <property type="match status" value="1"/>
</dbReference>
<accession>A0A2K4ZM77</accession>
<feature type="chain" id="PRO_5014320608" description="Lipoprotein" evidence="1">
    <location>
        <begin position="25"/>
        <end position="197"/>
    </location>
</feature>
<reference evidence="2 3" key="1">
    <citation type="submission" date="2018-01" db="EMBL/GenBank/DDBJ databases">
        <authorList>
            <person name="Gaut B.S."/>
            <person name="Morton B.R."/>
            <person name="Clegg M.T."/>
            <person name="Duvall M.R."/>
        </authorList>
    </citation>
    <scope>NUCLEOTIDE SEQUENCE [LARGE SCALE GENOMIC DNA]</scope>
    <source>
        <strain evidence="2">GP69</strain>
    </source>
</reference>
<feature type="signal peptide" evidence="1">
    <location>
        <begin position="1"/>
        <end position="24"/>
    </location>
</feature>
<evidence type="ECO:0008006" key="4">
    <source>
        <dbReference type="Google" id="ProtNLM"/>
    </source>
</evidence>
<dbReference type="RefSeq" id="WP_146040145.1">
    <property type="nucleotide sequence ID" value="NZ_JANJZD010000026.1"/>
</dbReference>
<keyword evidence="3" id="KW-1185">Reference proteome</keyword>
<dbReference type="EMBL" id="OFSM01000026">
    <property type="protein sequence ID" value="SOY31492.1"/>
    <property type="molecule type" value="Genomic_DNA"/>
</dbReference>
<sequence>MKKIGKFAVSICLCMVLLTGCGGAKVPDVVDKPAVSVGGEGEVTVWQTGEFGETYYNVAELAAMAEQEAADYNAEKGKEAAVTVEKVEALAGGSVVVAYRFDGWESCSDYMGETFFFGTVQQAGINGFDTGNAAMKSVKDGSPQAAWDADKKVLITDMKADIYCPGRVESISEGASVNEDGSIKPSGEDGLLYILLK</sequence>
<proteinExistence type="predicted"/>
<name>A0A2K4ZM77_9FIRM</name>
<gene>
    <name evidence="2" type="ORF">AMURIS_04236</name>
</gene>
<dbReference type="AlphaFoldDB" id="A0A2K4ZM77"/>
<protein>
    <recommendedName>
        <fullName evidence="4">Lipoprotein</fullName>
    </recommendedName>
</protein>
<keyword evidence="1" id="KW-0732">Signal</keyword>
<dbReference type="Proteomes" id="UP000236311">
    <property type="component" value="Unassembled WGS sequence"/>
</dbReference>
<evidence type="ECO:0000313" key="2">
    <source>
        <dbReference type="EMBL" id="SOY31492.1"/>
    </source>
</evidence>
<organism evidence="2 3">
    <name type="scientific">Acetatifactor muris</name>
    <dbReference type="NCBI Taxonomy" id="879566"/>
    <lineage>
        <taxon>Bacteria</taxon>
        <taxon>Bacillati</taxon>
        <taxon>Bacillota</taxon>
        <taxon>Clostridia</taxon>
        <taxon>Lachnospirales</taxon>
        <taxon>Lachnospiraceae</taxon>
        <taxon>Acetatifactor</taxon>
    </lineage>
</organism>
<dbReference type="OrthoDB" id="1956182at2"/>
<evidence type="ECO:0000313" key="3">
    <source>
        <dbReference type="Proteomes" id="UP000236311"/>
    </source>
</evidence>
<evidence type="ECO:0000256" key="1">
    <source>
        <dbReference type="SAM" id="SignalP"/>
    </source>
</evidence>